<keyword evidence="2" id="KW-1185">Reference proteome</keyword>
<dbReference type="HOGENOM" id="CLU_1105194_0_0_2"/>
<dbReference type="EMBL" id="CP001366">
    <property type="protein sequence ID" value="ACM58662.1"/>
    <property type="molecule type" value="Genomic_DNA"/>
</dbReference>
<protein>
    <submittedName>
        <fullName evidence="1">Sigma-70 like region 4 HTH domain-containing protein</fullName>
    </submittedName>
</protein>
<organism evidence="1 2">
    <name type="scientific">Halorubrum lacusprofundi (strain ATCC 49239 / DSM 5036 / JCM 8891 / ACAM 34)</name>
    <dbReference type="NCBI Taxonomy" id="416348"/>
    <lineage>
        <taxon>Archaea</taxon>
        <taxon>Methanobacteriati</taxon>
        <taxon>Methanobacteriota</taxon>
        <taxon>Stenosarchaea group</taxon>
        <taxon>Halobacteria</taxon>
        <taxon>Halobacteriales</taxon>
        <taxon>Haloferacaceae</taxon>
        <taxon>Halorubrum</taxon>
    </lineage>
</organism>
<dbReference type="AlphaFoldDB" id="B9LVE9"/>
<dbReference type="Proteomes" id="UP000000740">
    <property type="component" value="Chromosome 2"/>
</dbReference>
<dbReference type="KEGG" id="hla:Hlac_3124"/>
<name>B9LVE9_HALLT</name>
<sequence length="219" mass="24600">MYEVCGEKELKVVLALDPEDSISGVARKIDENRETIRRVVHRLEEAGYVAYDDGLHLVDQAIQDVGLEFLTASANISPPSIAEAYVLPQFASMDYAFTSIDAVYVWTRGGYQVARDPEDYPLFIAVHESDLDAWTAFFDRFGIPTSEERQPATDFDGAIQVVLELRPQIEAEMVDGRPVIPLQETAAFANEHYAHFQSALDMLGRMYDSVDTDANYRPN</sequence>
<dbReference type="RefSeq" id="WP_009762207.1">
    <property type="nucleotide sequence ID" value="NC_012028.1"/>
</dbReference>
<dbReference type="GeneID" id="7399255"/>
<proteinExistence type="predicted"/>
<dbReference type="GeneID" id="25143232"/>
<evidence type="ECO:0000313" key="1">
    <source>
        <dbReference type="EMBL" id="ACM58662.1"/>
    </source>
</evidence>
<dbReference type="eggNOG" id="arCOG06166">
    <property type="taxonomic scope" value="Archaea"/>
</dbReference>
<accession>B9LVE9</accession>
<reference evidence="1 2" key="1">
    <citation type="journal article" date="2016" name="Stand. Genomic Sci.">
        <title>Complete genome sequence of the Antarctic Halorubrum lacusprofundi type strain ACAM 34.</title>
        <authorList>
            <person name="Anderson I.J."/>
            <person name="DasSarma P."/>
            <person name="Lucas S."/>
            <person name="Copeland A."/>
            <person name="Lapidus A."/>
            <person name="Del Rio T.G."/>
            <person name="Tice H."/>
            <person name="Dalin E."/>
            <person name="Bruce D.C."/>
            <person name="Goodwin L."/>
            <person name="Pitluck S."/>
            <person name="Sims D."/>
            <person name="Brettin T.S."/>
            <person name="Detter J.C."/>
            <person name="Han C.S."/>
            <person name="Larimer F."/>
            <person name="Hauser L."/>
            <person name="Land M."/>
            <person name="Ivanova N."/>
            <person name="Richardson P."/>
            <person name="Cavicchioli R."/>
            <person name="DasSarma S."/>
            <person name="Woese C.R."/>
            <person name="Kyrpides N.C."/>
        </authorList>
    </citation>
    <scope>NUCLEOTIDE SEQUENCE [LARGE SCALE GENOMIC DNA]</scope>
    <source>
        <strain evidence="2">ATCC 49239 / DSM 5036 / JCM 8891 / ACAM 34</strain>
    </source>
</reference>
<evidence type="ECO:0000313" key="2">
    <source>
        <dbReference type="Proteomes" id="UP000000740"/>
    </source>
</evidence>
<gene>
    <name evidence="1" type="ordered locus">Hlac_3124</name>
</gene>